<accession>A0A6A5WTF4</accession>
<proteinExistence type="predicted"/>
<gene>
    <name evidence="2" type="ORF">P154DRAFT_65642</name>
</gene>
<dbReference type="AlphaFoldDB" id="A0A6A5WTF4"/>
<sequence>MHRRLICNEPSAHLTYDSGLGHGLLQILHTRRAVVPPSHKAVVQVLSSRTHLPVTTTALPSYPRIRVQPISHSCLLSAKSLSLCHLYRLPYLLLELTPQNPVSQSHLQYPTAGPHPPSPSEPHHHNSSPPHHHPSSPTPLTTTSLTPPQIPSARGKKRPRSVPALPSITICMCAAAMPCVLCLTCANRTISICTPSVHLATKGSAARAG</sequence>
<evidence type="ECO:0000313" key="3">
    <source>
        <dbReference type="Proteomes" id="UP000799779"/>
    </source>
</evidence>
<name>A0A6A5WTF4_9PLEO</name>
<dbReference type="Proteomes" id="UP000799779">
    <property type="component" value="Unassembled WGS sequence"/>
</dbReference>
<evidence type="ECO:0000256" key="1">
    <source>
        <dbReference type="SAM" id="MobiDB-lite"/>
    </source>
</evidence>
<keyword evidence="3" id="KW-1185">Reference proteome</keyword>
<reference evidence="2" key="1">
    <citation type="journal article" date="2020" name="Stud. Mycol.">
        <title>101 Dothideomycetes genomes: a test case for predicting lifestyles and emergence of pathogens.</title>
        <authorList>
            <person name="Haridas S."/>
            <person name="Albert R."/>
            <person name="Binder M."/>
            <person name="Bloem J."/>
            <person name="Labutti K."/>
            <person name="Salamov A."/>
            <person name="Andreopoulos B."/>
            <person name="Baker S."/>
            <person name="Barry K."/>
            <person name="Bills G."/>
            <person name="Bluhm B."/>
            <person name="Cannon C."/>
            <person name="Castanera R."/>
            <person name="Culley D."/>
            <person name="Daum C."/>
            <person name="Ezra D."/>
            <person name="Gonzalez J."/>
            <person name="Henrissat B."/>
            <person name="Kuo A."/>
            <person name="Liang C."/>
            <person name="Lipzen A."/>
            <person name="Lutzoni F."/>
            <person name="Magnuson J."/>
            <person name="Mondo S."/>
            <person name="Nolan M."/>
            <person name="Ohm R."/>
            <person name="Pangilinan J."/>
            <person name="Park H.-J."/>
            <person name="Ramirez L."/>
            <person name="Alfaro M."/>
            <person name="Sun H."/>
            <person name="Tritt A."/>
            <person name="Yoshinaga Y."/>
            <person name="Zwiers L.-H."/>
            <person name="Turgeon B."/>
            <person name="Goodwin S."/>
            <person name="Spatafora J."/>
            <person name="Crous P."/>
            <person name="Grigoriev I."/>
        </authorList>
    </citation>
    <scope>NUCLEOTIDE SEQUENCE</scope>
    <source>
        <strain evidence="2">CBS 123094</strain>
    </source>
</reference>
<protein>
    <submittedName>
        <fullName evidence="2">Uncharacterized protein</fullName>
    </submittedName>
</protein>
<feature type="compositionally biased region" description="Low complexity" evidence="1">
    <location>
        <begin position="138"/>
        <end position="147"/>
    </location>
</feature>
<feature type="region of interest" description="Disordered" evidence="1">
    <location>
        <begin position="103"/>
        <end position="161"/>
    </location>
</feature>
<evidence type="ECO:0000313" key="2">
    <source>
        <dbReference type="EMBL" id="KAF2004049.1"/>
    </source>
</evidence>
<dbReference type="EMBL" id="ML977569">
    <property type="protein sequence ID" value="KAF2004049.1"/>
    <property type="molecule type" value="Genomic_DNA"/>
</dbReference>
<organism evidence="2 3">
    <name type="scientific">Amniculicola lignicola CBS 123094</name>
    <dbReference type="NCBI Taxonomy" id="1392246"/>
    <lineage>
        <taxon>Eukaryota</taxon>
        <taxon>Fungi</taxon>
        <taxon>Dikarya</taxon>
        <taxon>Ascomycota</taxon>
        <taxon>Pezizomycotina</taxon>
        <taxon>Dothideomycetes</taxon>
        <taxon>Pleosporomycetidae</taxon>
        <taxon>Pleosporales</taxon>
        <taxon>Amniculicolaceae</taxon>
        <taxon>Amniculicola</taxon>
    </lineage>
</organism>